<dbReference type="Pfam" id="PF26215">
    <property type="entry name" value="HTH_animal"/>
    <property type="match status" value="1"/>
</dbReference>
<organism evidence="3">
    <name type="scientific">Trichuris suis</name>
    <name type="common">pig whipworm</name>
    <dbReference type="NCBI Taxonomy" id="68888"/>
    <lineage>
        <taxon>Eukaryota</taxon>
        <taxon>Metazoa</taxon>
        <taxon>Ecdysozoa</taxon>
        <taxon>Nematoda</taxon>
        <taxon>Enoplea</taxon>
        <taxon>Dorylaimia</taxon>
        <taxon>Trichinellida</taxon>
        <taxon>Trichuridae</taxon>
        <taxon>Trichuris</taxon>
    </lineage>
</organism>
<dbReference type="EMBL" id="KL367593">
    <property type="protein sequence ID" value="KFD62550.1"/>
    <property type="molecule type" value="Genomic_DNA"/>
</dbReference>
<name>A0A085MZA4_9BILA</name>
<sequence length="642" mass="72670">MILTKTEPGKAAEIKGIIPSSLLQLNRYEKPNLNRLERDVIKKLRTKKDLVITKADKGNVVVLLDKSHYVDEMLSLLNSATYMPIQSDPTPQTRTELRGLLQIFAEQSKEDTISSIRNRLYYVSNSVCPELYGLPKVHKPGVPLRPVVCSVNRVTSHLCTYLKSIIQPLTGGRSSHVTNHRDFCAALKSIQISKTDFMVSSDVKDLFTSILIPRTLNVLQSLLDSDSNLRERTKLSPFQIAKLVSFCMCEGNSFRFQESFFRQNDGAPMGSPLSPVLAELFMEQLEETAFEGTDNPWAPRLFKRYVDDIFAIVKKGQEDALLEQLNSIFPGQIVFTIEKEEGKKLPFLDVLVHRKGTCLKTTVHRKPAHSDRYLHFLSHHPISVKRGVVTGMVDRAVTICDPEFLNSELHHIATALQENGYPQNFVASTITRRLHAPRDRPNDEVSSDPVITIPYYCGLGEHLQRLGRQHGYRAYLKSSPSLRSLVRNDKIRLPFEDRPGVVYEVKCGCNASYIGETGNTLLDRFGEHMKALSSYRTAEEELNGTYRKRRGRPRTIPPLEAMEKVKNRSAVVEHSSQCSLDLHLRIICRESQFRLRQIKESLFIRNNPSINRDKGVEDSSIWTALISKSGCCSIPTDPLPSP</sequence>
<dbReference type="PANTHER" id="PTHR21301:SF11">
    <property type="entry name" value="GIY-YIG DOMAIN-CONTAINING PROTEIN"/>
    <property type="match status" value="1"/>
</dbReference>
<keyword evidence="4" id="KW-1185">Reference proteome</keyword>
<dbReference type="Proteomes" id="UP000030758">
    <property type="component" value="Unassembled WGS sequence"/>
</dbReference>
<evidence type="ECO:0000259" key="1">
    <source>
        <dbReference type="PROSITE" id="PS50878"/>
    </source>
</evidence>
<dbReference type="CDD" id="cd00304">
    <property type="entry name" value="RT_like"/>
    <property type="match status" value="1"/>
</dbReference>
<dbReference type="AlphaFoldDB" id="A0A085MZA4"/>
<dbReference type="InterPro" id="IPR058912">
    <property type="entry name" value="HTH_animal"/>
</dbReference>
<proteinExistence type="predicted"/>
<dbReference type="EMBL" id="KL363259">
    <property type="protein sequence ID" value="KFD50074.1"/>
    <property type="molecule type" value="Genomic_DNA"/>
</dbReference>
<reference evidence="3 4" key="1">
    <citation type="journal article" date="2014" name="Nat. Genet.">
        <title>Genome and transcriptome of the porcine whipworm Trichuris suis.</title>
        <authorList>
            <person name="Jex A.R."/>
            <person name="Nejsum P."/>
            <person name="Schwarz E.M."/>
            <person name="Hu L."/>
            <person name="Young N.D."/>
            <person name="Hall R.S."/>
            <person name="Korhonen P.K."/>
            <person name="Liao S."/>
            <person name="Thamsborg S."/>
            <person name="Xia J."/>
            <person name="Xu P."/>
            <person name="Wang S."/>
            <person name="Scheerlinck J.P."/>
            <person name="Hofmann A."/>
            <person name="Sternberg P.W."/>
            <person name="Wang J."/>
            <person name="Gasser R.B."/>
        </authorList>
    </citation>
    <scope>NUCLEOTIDE SEQUENCE [LARGE SCALE GENOMIC DNA]</scope>
    <source>
        <strain evidence="3">DCEP-RM93F</strain>
        <strain evidence="2">DCEP-RM93M</strain>
    </source>
</reference>
<gene>
    <name evidence="2" type="ORF">M513_09034</name>
    <name evidence="3" type="ORF">M514_09034</name>
</gene>
<evidence type="ECO:0000313" key="3">
    <source>
        <dbReference type="EMBL" id="KFD62550.1"/>
    </source>
</evidence>
<accession>A0A085MZA4</accession>
<dbReference type="Proteomes" id="UP000030764">
    <property type="component" value="Unassembled WGS sequence"/>
</dbReference>
<dbReference type="PROSITE" id="PS50878">
    <property type="entry name" value="RT_POL"/>
    <property type="match status" value="1"/>
</dbReference>
<protein>
    <recommendedName>
        <fullName evidence="1">Reverse transcriptase domain-containing protein</fullName>
    </recommendedName>
</protein>
<evidence type="ECO:0000313" key="4">
    <source>
        <dbReference type="Proteomes" id="UP000030764"/>
    </source>
</evidence>
<dbReference type="InterPro" id="IPR000477">
    <property type="entry name" value="RT_dom"/>
</dbReference>
<evidence type="ECO:0000313" key="2">
    <source>
        <dbReference type="EMBL" id="KFD50074.1"/>
    </source>
</evidence>
<dbReference type="PANTHER" id="PTHR21301">
    <property type="entry name" value="REVERSE TRANSCRIPTASE"/>
    <property type="match status" value="1"/>
</dbReference>
<dbReference type="Pfam" id="PF00078">
    <property type="entry name" value="RVT_1"/>
    <property type="match status" value="1"/>
</dbReference>
<feature type="domain" description="Reverse transcriptase" evidence="1">
    <location>
        <begin position="115"/>
        <end position="359"/>
    </location>
</feature>